<comment type="subcellular location">
    <subcellularLocation>
        <location evidence="1 8">Cell membrane</location>
        <topology evidence="1 8">Multi-pass membrane protein</topology>
    </subcellularLocation>
</comment>
<proteinExistence type="inferred from homology"/>
<dbReference type="InterPro" id="IPR053385">
    <property type="entry name" value="ABC_transport_permease"/>
</dbReference>
<reference evidence="11" key="1">
    <citation type="submission" date="2015-08" db="EMBL/GenBank/DDBJ databases">
        <title>Genome sequencing project for genomic taxonomy and phylogenomics of Bacillus-like bacteria.</title>
        <authorList>
            <person name="Liu B."/>
            <person name="Wang J."/>
            <person name="Zhu Y."/>
            <person name="Liu G."/>
            <person name="Chen Q."/>
            <person name="Chen Z."/>
            <person name="Lan J."/>
            <person name="Che J."/>
            <person name="Ge C."/>
            <person name="Shi H."/>
            <person name="Pan Z."/>
            <person name="Liu X."/>
        </authorList>
    </citation>
    <scope>NUCLEOTIDE SEQUENCE [LARGE SCALE GENOMIC DNA]</scope>
    <source>
        <strain evidence="11">FJAT-22460</strain>
    </source>
</reference>
<dbReference type="NCBIfam" id="NF045474">
    <property type="entry name" value="Opp2C"/>
    <property type="match status" value="1"/>
</dbReference>
<dbReference type="InterPro" id="IPR050366">
    <property type="entry name" value="BP-dependent_transpt_permease"/>
</dbReference>
<evidence type="ECO:0000313" key="10">
    <source>
        <dbReference type="EMBL" id="KOR76576.1"/>
    </source>
</evidence>
<evidence type="ECO:0000313" key="11">
    <source>
        <dbReference type="Proteomes" id="UP000036932"/>
    </source>
</evidence>
<evidence type="ECO:0000256" key="6">
    <source>
        <dbReference type="ARBA" id="ARBA00023136"/>
    </source>
</evidence>
<keyword evidence="3" id="KW-1003">Cell membrane</keyword>
<comment type="caution">
    <text evidence="10">The sequence shown here is derived from an EMBL/GenBank/DDBJ whole genome shotgun (WGS) entry which is preliminary data.</text>
</comment>
<dbReference type="AlphaFoldDB" id="A0A0M1N347"/>
<name>A0A0M1N347_9BACL</name>
<dbReference type="InterPro" id="IPR025966">
    <property type="entry name" value="OppC_N"/>
</dbReference>
<dbReference type="RefSeq" id="WP_054404477.1">
    <property type="nucleotide sequence ID" value="NZ_LIUT01000006.1"/>
</dbReference>
<dbReference type="CDD" id="cd06261">
    <property type="entry name" value="TM_PBP2"/>
    <property type="match status" value="1"/>
</dbReference>
<feature type="transmembrane region" description="Helical" evidence="8">
    <location>
        <begin position="245"/>
        <end position="267"/>
    </location>
</feature>
<dbReference type="EMBL" id="LIUT01000006">
    <property type="protein sequence ID" value="KOR76576.1"/>
    <property type="molecule type" value="Genomic_DNA"/>
</dbReference>
<keyword evidence="11" id="KW-1185">Reference proteome</keyword>
<keyword evidence="5 8" id="KW-1133">Transmembrane helix</keyword>
<evidence type="ECO:0000256" key="1">
    <source>
        <dbReference type="ARBA" id="ARBA00004651"/>
    </source>
</evidence>
<evidence type="ECO:0000256" key="2">
    <source>
        <dbReference type="ARBA" id="ARBA00022448"/>
    </source>
</evidence>
<keyword evidence="4 8" id="KW-0812">Transmembrane</keyword>
<protein>
    <submittedName>
        <fullName evidence="10">Nickel transporter permease NikC</fullName>
    </submittedName>
</protein>
<dbReference type="Proteomes" id="UP000036932">
    <property type="component" value="Unassembled WGS sequence"/>
</dbReference>
<accession>A0A0M1N347</accession>
<feature type="transmembrane region" description="Helical" evidence="8">
    <location>
        <begin position="77"/>
        <end position="102"/>
    </location>
</feature>
<keyword evidence="6 8" id="KW-0472">Membrane</keyword>
<dbReference type="PATRIC" id="fig|1705565.3.peg.444"/>
<dbReference type="PANTHER" id="PTHR43386:SF1">
    <property type="entry name" value="D,D-DIPEPTIDE TRANSPORT SYSTEM PERMEASE PROTEIN DDPC-RELATED"/>
    <property type="match status" value="1"/>
</dbReference>
<evidence type="ECO:0000259" key="9">
    <source>
        <dbReference type="PROSITE" id="PS50928"/>
    </source>
</evidence>
<keyword evidence="2 8" id="KW-0813">Transport</keyword>
<dbReference type="SUPFAM" id="SSF161098">
    <property type="entry name" value="MetI-like"/>
    <property type="match status" value="1"/>
</dbReference>
<evidence type="ECO:0000256" key="8">
    <source>
        <dbReference type="RuleBase" id="RU363032"/>
    </source>
</evidence>
<comment type="similarity">
    <text evidence="7">Belongs to the binding-protein-dependent transport system permease family. OppBC subfamily.</text>
</comment>
<gene>
    <name evidence="10" type="primary">nikC</name>
    <name evidence="10" type="ORF">AM231_21670</name>
</gene>
<feature type="transmembrane region" description="Helical" evidence="8">
    <location>
        <begin position="197"/>
        <end position="221"/>
    </location>
</feature>
<feature type="transmembrane region" description="Helical" evidence="8">
    <location>
        <begin position="14"/>
        <end position="35"/>
    </location>
</feature>
<evidence type="ECO:0000256" key="4">
    <source>
        <dbReference type="ARBA" id="ARBA00022692"/>
    </source>
</evidence>
<dbReference type="PANTHER" id="PTHR43386">
    <property type="entry name" value="OLIGOPEPTIDE TRANSPORT SYSTEM PERMEASE PROTEIN APPC"/>
    <property type="match status" value="1"/>
</dbReference>
<feature type="domain" description="ABC transmembrane type-1" evidence="9">
    <location>
        <begin position="79"/>
        <end position="264"/>
    </location>
</feature>
<dbReference type="OrthoDB" id="9797472at2"/>
<dbReference type="GO" id="GO:0015099">
    <property type="term" value="F:nickel cation transmembrane transporter activity"/>
    <property type="evidence" value="ECO:0007669"/>
    <property type="project" value="InterPro"/>
</dbReference>
<evidence type="ECO:0000256" key="3">
    <source>
        <dbReference type="ARBA" id="ARBA00022475"/>
    </source>
</evidence>
<dbReference type="PROSITE" id="PS50928">
    <property type="entry name" value="ABC_TM1"/>
    <property type="match status" value="1"/>
</dbReference>
<dbReference type="InterPro" id="IPR014157">
    <property type="entry name" value="Nickel_NikC"/>
</dbReference>
<evidence type="ECO:0000256" key="5">
    <source>
        <dbReference type="ARBA" id="ARBA00022989"/>
    </source>
</evidence>
<organism evidence="10 11">
    <name type="scientific">Paenibacillus solani</name>
    <dbReference type="NCBI Taxonomy" id="1705565"/>
    <lineage>
        <taxon>Bacteria</taxon>
        <taxon>Bacillati</taxon>
        <taxon>Bacillota</taxon>
        <taxon>Bacilli</taxon>
        <taxon>Bacillales</taxon>
        <taxon>Paenibacillaceae</taxon>
        <taxon>Paenibacillus</taxon>
    </lineage>
</organism>
<dbReference type="InterPro" id="IPR000515">
    <property type="entry name" value="MetI-like"/>
</dbReference>
<dbReference type="Gene3D" id="1.10.3720.10">
    <property type="entry name" value="MetI-like"/>
    <property type="match status" value="1"/>
</dbReference>
<dbReference type="Pfam" id="PF12911">
    <property type="entry name" value="OppC_N"/>
    <property type="match status" value="1"/>
</dbReference>
<sequence>MNSVVLKKLMNNKLTLISCIMLVLMLVLALFAPWLTPHDPNFVSLEHKLEGPSSTYLLGTDHLGRDILSRLIYGTQISLGISFIVMVLIILISVVIGTFSGYIGGVIDRIFMRFCDLLMAFPSLILSLALLGILGPGMVNVIFAMVMSYWIWYARWIRGMVITAKQQNFIQAARIAGTPSYKIILFHIIPTILPPTIVLATLNLGSIILSISGLSFLGLGIQPPTPEWGAMLNDSKQFLKSNPMLMLYPGVCIMLVVMAFNFIGDALRDALDPRQERIEVK</sequence>
<dbReference type="NCBIfam" id="TIGR02790">
    <property type="entry name" value="nickel_nikC"/>
    <property type="match status" value="1"/>
</dbReference>
<dbReference type="Pfam" id="PF00528">
    <property type="entry name" value="BPD_transp_1"/>
    <property type="match status" value="1"/>
</dbReference>
<dbReference type="InterPro" id="IPR035906">
    <property type="entry name" value="MetI-like_sf"/>
</dbReference>
<dbReference type="NCBIfam" id="NF007738">
    <property type="entry name" value="PRK10417.1"/>
    <property type="match status" value="1"/>
</dbReference>
<dbReference type="GO" id="GO:0005886">
    <property type="term" value="C:plasma membrane"/>
    <property type="evidence" value="ECO:0007669"/>
    <property type="project" value="UniProtKB-SubCell"/>
</dbReference>
<evidence type="ECO:0000256" key="7">
    <source>
        <dbReference type="ARBA" id="ARBA00024202"/>
    </source>
</evidence>